<dbReference type="GO" id="GO:0061668">
    <property type="term" value="P:mitochondrial ribosome assembly"/>
    <property type="evidence" value="ECO:0007669"/>
    <property type="project" value="TreeGrafter"/>
</dbReference>
<dbReference type="VEuPathDB" id="VectorBase:ACHR000356"/>
<evidence type="ECO:0000313" key="7">
    <source>
        <dbReference type="EnsemblMetazoa" id="ACHR000356-PA"/>
    </source>
</evidence>
<keyword evidence="5 6" id="KW-0472">Membrane</keyword>
<dbReference type="AlphaFoldDB" id="A0A182JPC2"/>
<name>A0A182JPC2_9DIPT</name>
<proteinExistence type="inferred from homology"/>
<dbReference type="GO" id="GO:0016020">
    <property type="term" value="C:membrane"/>
    <property type="evidence" value="ECO:0007669"/>
    <property type="project" value="UniProtKB-SubCell"/>
</dbReference>
<feature type="transmembrane region" description="Helical" evidence="6">
    <location>
        <begin position="20"/>
        <end position="39"/>
    </location>
</feature>
<dbReference type="PANTHER" id="PTHR11266">
    <property type="entry name" value="PEROXISOMAL MEMBRANE PROTEIN 2, PXMP2 MPV17"/>
    <property type="match status" value="1"/>
</dbReference>
<organism evidence="7 8">
    <name type="scientific">Anopheles christyi</name>
    <dbReference type="NCBI Taxonomy" id="43041"/>
    <lineage>
        <taxon>Eukaryota</taxon>
        <taxon>Metazoa</taxon>
        <taxon>Ecdysozoa</taxon>
        <taxon>Arthropoda</taxon>
        <taxon>Hexapoda</taxon>
        <taxon>Insecta</taxon>
        <taxon>Pterygota</taxon>
        <taxon>Neoptera</taxon>
        <taxon>Endopterygota</taxon>
        <taxon>Diptera</taxon>
        <taxon>Nematocera</taxon>
        <taxon>Culicoidea</taxon>
        <taxon>Culicidae</taxon>
        <taxon>Anophelinae</taxon>
        <taxon>Anopheles</taxon>
    </lineage>
</organism>
<evidence type="ECO:0000256" key="5">
    <source>
        <dbReference type="ARBA" id="ARBA00023136"/>
    </source>
</evidence>
<evidence type="ECO:0000256" key="2">
    <source>
        <dbReference type="ARBA" id="ARBA00006824"/>
    </source>
</evidence>
<evidence type="ECO:0000256" key="3">
    <source>
        <dbReference type="ARBA" id="ARBA00022692"/>
    </source>
</evidence>
<keyword evidence="4 6" id="KW-1133">Transmembrane helix</keyword>
<dbReference type="EnsemblMetazoa" id="ACHR000356-RA">
    <property type="protein sequence ID" value="ACHR000356-PA"/>
    <property type="gene ID" value="ACHR000356"/>
</dbReference>
<reference evidence="7" key="2">
    <citation type="submission" date="2020-05" db="UniProtKB">
        <authorList>
            <consortium name="EnsemblMetazoa"/>
        </authorList>
    </citation>
    <scope>IDENTIFICATION</scope>
    <source>
        <strain evidence="7">ACHKN1017</strain>
    </source>
</reference>
<evidence type="ECO:0000256" key="1">
    <source>
        <dbReference type="ARBA" id="ARBA00004141"/>
    </source>
</evidence>
<dbReference type="InterPro" id="IPR007248">
    <property type="entry name" value="Mpv17_PMP22"/>
</dbReference>
<sequence length="204" mass="23699">MIALVKWFRTATKTAFSKKYLLFTNVAISVSLSGVGDIIEQHYEIYNGELAAWDRQRTRFMSISGMTVGVFCHGWYNFMDRRFPGRTIGLVLKKVLIDQTVASPIVIFLFFATLAVLKRASWEETRHEIREKFIRLYTAEWIVWPPAQIVNFYFLPTKYRVLYDNTISLGYDVYTSYVINDDCSSIDESNAQKDQVLSLTKTQQ</sequence>
<evidence type="ECO:0000313" key="8">
    <source>
        <dbReference type="Proteomes" id="UP000075881"/>
    </source>
</evidence>
<evidence type="ECO:0008006" key="9">
    <source>
        <dbReference type="Google" id="ProtNLM"/>
    </source>
</evidence>
<protein>
    <recommendedName>
        <fullName evidence="9">Mpv17-like protein 2</fullName>
    </recommendedName>
</protein>
<dbReference type="Proteomes" id="UP000075881">
    <property type="component" value="Unassembled WGS sequence"/>
</dbReference>
<dbReference type="Pfam" id="PF04117">
    <property type="entry name" value="Mpv17_PMP22"/>
    <property type="match status" value="1"/>
</dbReference>
<comment type="subcellular location">
    <subcellularLocation>
        <location evidence="1">Membrane</location>
        <topology evidence="1">Multi-pass membrane protein</topology>
    </subcellularLocation>
</comment>
<dbReference type="GO" id="GO:0005739">
    <property type="term" value="C:mitochondrion"/>
    <property type="evidence" value="ECO:0007669"/>
    <property type="project" value="TreeGrafter"/>
</dbReference>
<accession>A0A182JPC2</accession>
<reference evidence="8" key="1">
    <citation type="submission" date="2013-03" db="EMBL/GenBank/DDBJ databases">
        <title>The Genome Sequence of Anopheles christyi ACHKN1017.</title>
        <authorList>
            <consortium name="The Broad Institute Genomics Platform"/>
            <person name="Neafsey D.E."/>
            <person name="Besansky N."/>
            <person name="Walker B."/>
            <person name="Young S.K."/>
            <person name="Zeng Q."/>
            <person name="Gargeya S."/>
            <person name="Fitzgerald M."/>
            <person name="Haas B."/>
            <person name="Abouelleil A."/>
            <person name="Allen A.W."/>
            <person name="Alvarado L."/>
            <person name="Arachchi H.M."/>
            <person name="Berlin A.M."/>
            <person name="Chapman S.B."/>
            <person name="Gainer-Dewar J."/>
            <person name="Goldberg J."/>
            <person name="Griggs A."/>
            <person name="Gujja S."/>
            <person name="Hansen M."/>
            <person name="Howarth C."/>
            <person name="Imamovic A."/>
            <person name="Ireland A."/>
            <person name="Larimer J."/>
            <person name="McCowan C."/>
            <person name="Murphy C."/>
            <person name="Pearson M."/>
            <person name="Poon T.W."/>
            <person name="Priest M."/>
            <person name="Roberts A."/>
            <person name="Saif S."/>
            <person name="Shea T."/>
            <person name="Sisk P."/>
            <person name="Sykes S."/>
            <person name="Wortman J."/>
            <person name="Nusbaum C."/>
            <person name="Birren B."/>
        </authorList>
    </citation>
    <scope>NUCLEOTIDE SEQUENCE [LARGE SCALE GENOMIC DNA]</scope>
    <source>
        <strain evidence="8">ACHKN1017</strain>
    </source>
</reference>
<keyword evidence="8" id="KW-1185">Reference proteome</keyword>
<comment type="similarity">
    <text evidence="2 6">Belongs to the peroxisomal membrane protein PXMP2/4 family.</text>
</comment>
<evidence type="ECO:0000256" key="4">
    <source>
        <dbReference type="ARBA" id="ARBA00022989"/>
    </source>
</evidence>
<dbReference type="STRING" id="43041.A0A182JPC2"/>
<keyword evidence="3 6" id="KW-0812">Transmembrane</keyword>
<dbReference type="PANTHER" id="PTHR11266:SF8">
    <property type="entry name" value="MPV17-LIKE PROTEIN 2"/>
    <property type="match status" value="1"/>
</dbReference>
<feature type="transmembrane region" description="Helical" evidence="6">
    <location>
        <begin position="96"/>
        <end position="117"/>
    </location>
</feature>
<evidence type="ECO:0000256" key="6">
    <source>
        <dbReference type="RuleBase" id="RU363053"/>
    </source>
</evidence>